<dbReference type="AlphaFoldDB" id="A0A5M3VVE7"/>
<keyword evidence="2" id="KW-1185">Reference proteome</keyword>
<evidence type="ECO:0000313" key="2">
    <source>
        <dbReference type="Proteomes" id="UP000334990"/>
    </source>
</evidence>
<protein>
    <recommendedName>
        <fullName evidence="3">VCBS repeat-containing protein</fullName>
    </recommendedName>
</protein>
<organism evidence="1 2">
    <name type="scientific">Acrocarpospora corrugata</name>
    <dbReference type="NCBI Taxonomy" id="35763"/>
    <lineage>
        <taxon>Bacteria</taxon>
        <taxon>Bacillati</taxon>
        <taxon>Actinomycetota</taxon>
        <taxon>Actinomycetes</taxon>
        <taxon>Streptosporangiales</taxon>
        <taxon>Streptosporangiaceae</taxon>
        <taxon>Acrocarpospora</taxon>
    </lineage>
</organism>
<dbReference type="OrthoDB" id="581998at2"/>
<dbReference type="RefSeq" id="WP_155335148.1">
    <property type="nucleotide sequence ID" value="NZ_BAAABN010000078.1"/>
</dbReference>
<evidence type="ECO:0000313" key="1">
    <source>
        <dbReference type="EMBL" id="GER98720.1"/>
    </source>
</evidence>
<reference evidence="1 2" key="1">
    <citation type="submission" date="2019-10" db="EMBL/GenBank/DDBJ databases">
        <title>Whole genome shotgun sequence of Acrocarpospora corrugata NBRC 13972.</title>
        <authorList>
            <person name="Ichikawa N."/>
            <person name="Kimura A."/>
            <person name="Kitahashi Y."/>
            <person name="Komaki H."/>
            <person name="Oguchi A."/>
        </authorList>
    </citation>
    <scope>NUCLEOTIDE SEQUENCE [LARGE SCALE GENOMIC DNA]</scope>
    <source>
        <strain evidence="1 2">NBRC 13972</strain>
    </source>
</reference>
<evidence type="ECO:0008006" key="3">
    <source>
        <dbReference type="Google" id="ProtNLM"/>
    </source>
</evidence>
<sequence>MRFHAGKSYRPTTAARRRGHLSVRVGRALAIVLAASATMFTGGGKPAHATVPGFHNIQGSAAWTDFNGDGRADSCLVDIFNVMRCLLSTGSGFGAGVWAGGDLMGRLQRRPQG</sequence>
<dbReference type="EMBL" id="BLAD01000037">
    <property type="protein sequence ID" value="GER98720.1"/>
    <property type="molecule type" value="Genomic_DNA"/>
</dbReference>
<proteinExistence type="predicted"/>
<accession>A0A5M3VVE7</accession>
<gene>
    <name evidence="1" type="ORF">Acor_07830</name>
</gene>
<dbReference type="Proteomes" id="UP000334990">
    <property type="component" value="Unassembled WGS sequence"/>
</dbReference>
<comment type="caution">
    <text evidence="1">The sequence shown here is derived from an EMBL/GenBank/DDBJ whole genome shotgun (WGS) entry which is preliminary data.</text>
</comment>
<name>A0A5M3VVE7_9ACTN</name>